<dbReference type="RefSeq" id="WP_039776748.1">
    <property type="nucleotide sequence ID" value="NZ_JAAXOR010000007.1"/>
</dbReference>
<dbReference type="Proteomes" id="UP000215506">
    <property type="component" value="Unassembled WGS sequence"/>
</dbReference>
<comment type="caution">
    <text evidence="2">The sequence shown here is derived from an EMBL/GenBank/DDBJ whole genome shotgun (WGS) entry which is preliminary data.</text>
</comment>
<keyword evidence="3" id="KW-1185">Reference proteome</keyword>
<organism evidence="2 3">
    <name type="scientific">Nocardia cerradoensis</name>
    <dbReference type="NCBI Taxonomy" id="85688"/>
    <lineage>
        <taxon>Bacteria</taxon>
        <taxon>Bacillati</taxon>
        <taxon>Actinomycetota</taxon>
        <taxon>Actinomycetes</taxon>
        <taxon>Mycobacteriales</taxon>
        <taxon>Nocardiaceae</taxon>
        <taxon>Nocardia</taxon>
    </lineage>
</organism>
<name>A0A231H8S1_9NOCA</name>
<dbReference type="AlphaFoldDB" id="A0A231H8S1"/>
<dbReference type="InterPro" id="IPR012551">
    <property type="entry name" value="DUF1707_SHOCT-like"/>
</dbReference>
<feature type="domain" description="DUF1707" evidence="1">
    <location>
        <begin position="7"/>
        <end position="59"/>
    </location>
</feature>
<accession>A0A231H8S1</accession>
<sequence>MADSPDVRIGTAEREQAMQRLSEHFAAGRLSVAEFDERSGLIAAAVTRGDLAPVFSDLPAAVPEPPEPPEPAAAQPGGRREFAGPMMGLVVILALVLFFTTHTWLWFLLIPAAGIITGGLQQRGHDRRLLGGDDHRALDRRRRRRDRRRRF</sequence>
<protein>
    <recommendedName>
        <fullName evidence="1">DUF1707 domain-containing protein</fullName>
    </recommendedName>
</protein>
<evidence type="ECO:0000259" key="1">
    <source>
        <dbReference type="Pfam" id="PF08044"/>
    </source>
</evidence>
<proteinExistence type="predicted"/>
<dbReference type="Pfam" id="PF08044">
    <property type="entry name" value="DUF1707"/>
    <property type="match status" value="1"/>
</dbReference>
<dbReference type="EMBL" id="NGAF01000004">
    <property type="protein sequence ID" value="OXR45265.1"/>
    <property type="molecule type" value="Genomic_DNA"/>
</dbReference>
<evidence type="ECO:0000313" key="2">
    <source>
        <dbReference type="EMBL" id="OXR45265.1"/>
    </source>
</evidence>
<reference evidence="2 3" key="1">
    <citation type="submission" date="2017-07" db="EMBL/GenBank/DDBJ databases">
        <title>First draft Genome Sequence of Nocardia cerradoensis isolated from human infection.</title>
        <authorList>
            <person name="Carrasco G."/>
        </authorList>
    </citation>
    <scope>NUCLEOTIDE SEQUENCE [LARGE SCALE GENOMIC DNA]</scope>
    <source>
        <strain evidence="2 3">CNM20130759</strain>
    </source>
</reference>
<evidence type="ECO:0000313" key="3">
    <source>
        <dbReference type="Proteomes" id="UP000215506"/>
    </source>
</evidence>
<gene>
    <name evidence="2" type="ORF">B7C42_02390</name>
</gene>